<reference evidence="3" key="1">
    <citation type="submission" date="2011-05" db="EMBL/GenBank/DDBJ databases">
        <title>Complete sequence of Desulfotomaculum ruminis DSM 2154.</title>
        <authorList>
            <person name="Lucas S."/>
            <person name="Copeland A."/>
            <person name="Lapidus A."/>
            <person name="Cheng J.-F."/>
            <person name="Goodwin L."/>
            <person name="Pitluck S."/>
            <person name="Lu M."/>
            <person name="Detter J.C."/>
            <person name="Han C."/>
            <person name="Tapia R."/>
            <person name="Land M."/>
            <person name="Hauser L."/>
            <person name="Kyrpides N."/>
            <person name="Ivanova N."/>
            <person name="Mikhailova N."/>
            <person name="Pagani I."/>
            <person name="Stams A.J.M."/>
            <person name="Plugge C.M."/>
            <person name="Muyzer G."/>
            <person name="Kuever J."/>
            <person name="Parshina S.N."/>
            <person name="Ivanova A.E."/>
            <person name="Nazina T.N."/>
            <person name="Brambilla E."/>
            <person name="Spring S."/>
            <person name="Klenk H.-P."/>
            <person name="Woyke T."/>
        </authorList>
    </citation>
    <scope>NUCLEOTIDE SEQUENCE [LARGE SCALE GENOMIC DNA]</scope>
    <source>
        <strain evidence="3">ATCC 23193 / DSM 2154 / NCIB 8452 / DL</strain>
    </source>
</reference>
<dbReference type="Pfam" id="PF12945">
    <property type="entry name" value="PilZNR"/>
    <property type="match status" value="1"/>
</dbReference>
<dbReference type="EMBL" id="CP002780">
    <property type="protein sequence ID" value="AEG62011.1"/>
    <property type="molecule type" value="Genomic_DNA"/>
</dbReference>
<dbReference type="KEGG" id="dru:Desru_3811"/>
<dbReference type="STRING" id="696281.Desru_3811"/>
<keyword evidence="3" id="KW-1185">Reference proteome</keyword>
<reference evidence="2 3" key="2">
    <citation type="journal article" date="2012" name="Stand. Genomic Sci.">
        <title>Complete genome sequence of the sulfate-reducing firmicute Desulfotomaculum ruminis type strain (DL(T)).</title>
        <authorList>
            <person name="Spring S."/>
            <person name="Visser M."/>
            <person name="Lu M."/>
            <person name="Copeland A."/>
            <person name="Lapidus A."/>
            <person name="Lucas S."/>
            <person name="Cheng J.F."/>
            <person name="Han C."/>
            <person name="Tapia R."/>
            <person name="Goodwin L.A."/>
            <person name="Pitluck S."/>
            <person name="Ivanova N."/>
            <person name="Land M."/>
            <person name="Hauser L."/>
            <person name="Larimer F."/>
            <person name="Rohde M."/>
            <person name="Goker M."/>
            <person name="Detter J.C."/>
            <person name="Kyrpides N.C."/>
            <person name="Woyke T."/>
            <person name="Schaap P.J."/>
            <person name="Plugge C.M."/>
            <person name="Muyzer G."/>
            <person name="Kuever J."/>
            <person name="Pereira I.A."/>
            <person name="Parshina S.N."/>
            <person name="Bernier-Latmani R."/>
            <person name="Stams A.J."/>
            <person name="Klenk H.P."/>
        </authorList>
    </citation>
    <scope>NUCLEOTIDE SEQUENCE [LARGE SCALE GENOMIC DNA]</scope>
    <source>
        <strain evidence="3">ATCC 23193 / DSM 2154 / NCIB 8452 / DL</strain>
    </source>
</reference>
<evidence type="ECO:0000313" key="3">
    <source>
        <dbReference type="Proteomes" id="UP000009234"/>
    </source>
</evidence>
<name>F6DQL4_DESRL</name>
<protein>
    <submittedName>
        <fullName evidence="2">Type IV pilus assembly PilZ</fullName>
    </submittedName>
</protein>
<gene>
    <name evidence="2" type="ordered locus">Desru_3811</name>
</gene>
<sequence length="237" mass="26860">MDIIPGEKLIVVKQEVIIRTTDQPSFATTVSEVEGGNFWIKLPREGSQVLMLRVGQKVTVSVSLLQGYYTASTRIVALGEQFKDFYALAIPNEFTRTEEARFVRSNYSANVRFERDGQAVQTSLVNFTAEGMMVYLVPDLESLLQKPSSEPLYVILDFLKRKIPVRLSWQEVRNNISFAGFQFMNLPAAVVEEIDELASKYSDPTMKGGDIFSSQQALKSKKQPENLYPTLTSKWKR</sequence>
<dbReference type="InterPro" id="IPR009926">
    <property type="entry name" value="T3SS_YcgR_PilZN"/>
</dbReference>
<dbReference type="RefSeq" id="WP_013843756.1">
    <property type="nucleotide sequence ID" value="NC_015589.1"/>
</dbReference>
<accession>F6DQL4</accession>
<proteinExistence type="predicted"/>
<dbReference type="Proteomes" id="UP000009234">
    <property type="component" value="Chromosome"/>
</dbReference>
<dbReference type="HOGENOM" id="CLU_1335746_0_0_9"/>
<dbReference type="AlphaFoldDB" id="F6DQL4"/>
<organism evidence="2 3">
    <name type="scientific">Desulforamulus ruminis (strain ATCC 23193 / DSM 2154 / NCIMB 8452 / DL)</name>
    <name type="common">Desulfotomaculum ruminis</name>
    <dbReference type="NCBI Taxonomy" id="696281"/>
    <lineage>
        <taxon>Bacteria</taxon>
        <taxon>Bacillati</taxon>
        <taxon>Bacillota</taxon>
        <taxon>Clostridia</taxon>
        <taxon>Eubacteriales</taxon>
        <taxon>Peptococcaceae</taxon>
        <taxon>Desulforamulus</taxon>
    </lineage>
</organism>
<evidence type="ECO:0000259" key="1">
    <source>
        <dbReference type="Pfam" id="PF12945"/>
    </source>
</evidence>
<dbReference type="SUPFAM" id="SSF141371">
    <property type="entry name" value="PilZ domain-like"/>
    <property type="match status" value="1"/>
</dbReference>
<feature type="domain" description="Type III secretion system flagellar brake protein YcgR PilZN" evidence="1">
    <location>
        <begin position="18"/>
        <end position="80"/>
    </location>
</feature>
<dbReference type="OrthoDB" id="1786097at2"/>
<evidence type="ECO:0000313" key="2">
    <source>
        <dbReference type="EMBL" id="AEG62011.1"/>
    </source>
</evidence>